<sequence>MTHDTRNSLDAWYQNMAAHVQQLGFKAVLNRRYTADDAQQTRLKLSNGRKLMVMSMTEQGWVEITEMNLLNDGFRRHRQKISDESEANAMFTLAWQQLVGVD</sequence>
<dbReference type="HOGENOM" id="CLU_2275164_0_0_6"/>
<keyword evidence="2" id="KW-1185">Reference proteome</keyword>
<dbReference type="Proteomes" id="UP000005953">
    <property type="component" value="Unassembled WGS sequence"/>
</dbReference>
<protein>
    <submittedName>
        <fullName evidence="1">Uncharacterized protein</fullName>
    </submittedName>
</protein>
<name>A4BB59_9GAMM</name>
<evidence type="ECO:0000313" key="1">
    <source>
        <dbReference type="EMBL" id="EAR10672.1"/>
    </source>
</evidence>
<dbReference type="AlphaFoldDB" id="A4BB59"/>
<reference evidence="1 2" key="1">
    <citation type="submission" date="2006-02" db="EMBL/GenBank/DDBJ databases">
        <authorList>
            <person name="Pinhassi J."/>
            <person name="Pedros-Alio C."/>
            <person name="Ferriera S."/>
            <person name="Johnson J."/>
            <person name="Kravitz S."/>
            <person name="Halpern A."/>
            <person name="Remington K."/>
            <person name="Beeson K."/>
            <person name="Tran B."/>
            <person name="Rogers Y.-H."/>
            <person name="Friedman R."/>
            <person name="Venter J.C."/>
        </authorList>
    </citation>
    <scope>NUCLEOTIDE SEQUENCE [LARGE SCALE GENOMIC DNA]</scope>
    <source>
        <strain evidence="1 2">MED297</strain>
    </source>
</reference>
<dbReference type="RefSeq" id="WP_008041959.1">
    <property type="nucleotide sequence ID" value="NZ_CH724149.1"/>
</dbReference>
<proteinExistence type="predicted"/>
<comment type="caution">
    <text evidence="1">The sequence shown here is derived from an EMBL/GenBank/DDBJ whole genome shotgun (WGS) entry which is preliminary data.</text>
</comment>
<evidence type="ECO:0000313" key="2">
    <source>
        <dbReference type="Proteomes" id="UP000005953"/>
    </source>
</evidence>
<accession>A4BB59</accession>
<gene>
    <name evidence="1" type="ORF">MED297_11670</name>
</gene>
<dbReference type="EMBL" id="AAOE01000003">
    <property type="protein sequence ID" value="EAR10672.1"/>
    <property type="molecule type" value="Genomic_DNA"/>
</dbReference>
<organism evidence="1 2">
    <name type="scientific">Reinekea blandensis MED297</name>
    <dbReference type="NCBI Taxonomy" id="314283"/>
    <lineage>
        <taxon>Bacteria</taxon>
        <taxon>Pseudomonadati</taxon>
        <taxon>Pseudomonadota</taxon>
        <taxon>Gammaproteobacteria</taxon>
        <taxon>Oceanospirillales</taxon>
        <taxon>Saccharospirillaceae</taxon>
        <taxon>Reinekea</taxon>
    </lineage>
</organism>